<dbReference type="InterPro" id="IPR013783">
    <property type="entry name" value="Ig-like_fold"/>
</dbReference>
<dbReference type="Proteomes" id="UP000308430">
    <property type="component" value="Unassembled WGS sequence"/>
</dbReference>
<evidence type="ECO:0000313" key="7">
    <source>
        <dbReference type="Proteomes" id="UP000308430"/>
    </source>
</evidence>
<feature type="domain" description="4Fe-4S ferredoxin-type" evidence="5">
    <location>
        <begin position="61"/>
        <end position="152"/>
    </location>
</feature>
<keyword evidence="3" id="KW-0408">Iron</keyword>
<dbReference type="Pfam" id="PF13247">
    <property type="entry name" value="Fer4_11"/>
    <property type="match status" value="1"/>
</dbReference>
<dbReference type="OrthoDB" id="9779457at2"/>
<dbReference type="Gene3D" id="3.30.70.20">
    <property type="match status" value="2"/>
</dbReference>
<protein>
    <submittedName>
        <fullName evidence="6">Oxidoreductase</fullName>
    </submittedName>
</protein>
<dbReference type="SUPFAM" id="SSF49478">
    <property type="entry name" value="Cna protein B-type domain"/>
    <property type="match status" value="1"/>
</dbReference>
<reference evidence="6 7" key="1">
    <citation type="submission" date="2019-04" db="EMBL/GenBank/DDBJ databases">
        <title>Azoarcus nasutitermitis sp. nov. isolated from termite nest.</title>
        <authorList>
            <person name="Lin S.-Y."/>
            <person name="Hameed A."/>
            <person name="Hsu Y.-H."/>
            <person name="Young C.-C."/>
        </authorList>
    </citation>
    <scope>NUCLEOTIDE SEQUENCE [LARGE SCALE GENOMIC DNA]</scope>
    <source>
        <strain evidence="6 7">CC-YHH838</strain>
    </source>
</reference>
<sequence length="299" mass="33349">MKKWNLIIDVAKCENCNNCMLTTRDEHVGNDFPGYAAPQPLHGHNWIKIHRKVRGQDGMVDAAYRPTMCNHCDDAPCVKAAGDGSVYQRPDGIVIIDPQKARGRRDIVDACPYEGIFWNEELQLPQKWIFDAHLLDQGWKQPRCQQSCPTGVYWAVKVEDDEMQALVKKHRLEVLRPELNTRPRVYYKNLHRFAKCFVGGTVVAEVDGVLDCVAGAHVTLTRQGRQVATTQSDTFGDFKFDALDPGSGEYQVEIVDERLGSAQASATLAEESCYIGLIRLQPGVPHGSGIHAGARRAHA</sequence>
<evidence type="ECO:0000256" key="3">
    <source>
        <dbReference type="ARBA" id="ARBA00023004"/>
    </source>
</evidence>
<dbReference type="Gene3D" id="2.60.40.10">
    <property type="entry name" value="Immunoglobulins"/>
    <property type="match status" value="1"/>
</dbReference>
<evidence type="ECO:0000259" key="5">
    <source>
        <dbReference type="Pfam" id="PF13247"/>
    </source>
</evidence>
<accession>A0A4S4AY15</accession>
<dbReference type="InterPro" id="IPR050954">
    <property type="entry name" value="ET_IronSulfur_Cluster-Binding"/>
</dbReference>
<dbReference type="GO" id="GO:0046872">
    <property type="term" value="F:metal ion binding"/>
    <property type="evidence" value="ECO:0007669"/>
    <property type="project" value="UniProtKB-KW"/>
</dbReference>
<dbReference type="InterPro" id="IPR017896">
    <property type="entry name" value="4Fe4S_Fe-S-bd"/>
</dbReference>
<evidence type="ECO:0000313" key="6">
    <source>
        <dbReference type="EMBL" id="THF65023.1"/>
    </source>
</evidence>
<name>A0A4S4AY15_9RHOO</name>
<dbReference type="PANTHER" id="PTHR43177">
    <property type="entry name" value="PROTEIN NRFC"/>
    <property type="match status" value="1"/>
</dbReference>
<evidence type="ECO:0000256" key="2">
    <source>
        <dbReference type="ARBA" id="ARBA00022723"/>
    </source>
</evidence>
<keyword evidence="4" id="KW-0411">Iron-sulfur</keyword>
<keyword evidence="2" id="KW-0479">Metal-binding</keyword>
<evidence type="ECO:0000256" key="4">
    <source>
        <dbReference type="ARBA" id="ARBA00023014"/>
    </source>
</evidence>
<dbReference type="PANTHER" id="PTHR43177:SF3">
    <property type="entry name" value="PROTEIN NRFC HOMOLOG"/>
    <property type="match status" value="1"/>
</dbReference>
<organism evidence="6 7">
    <name type="scientific">Pseudothauera nasutitermitis</name>
    <dbReference type="NCBI Taxonomy" id="2565930"/>
    <lineage>
        <taxon>Bacteria</taxon>
        <taxon>Pseudomonadati</taxon>
        <taxon>Pseudomonadota</taxon>
        <taxon>Betaproteobacteria</taxon>
        <taxon>Rhodocyclales</taxon>
        <taxon>Zoogloeaceae</taxon>
        <taxon>Pseudothauera</taxon>
    </lineage>
</organism>
<proteinExistence type="predicted"/>
<comment type="caution">
    <text evidence="6">The sequence shown here is derived from an EMBL/GenBank/DDBJ whole genome shotgun (WGS) entry which is preliminary data.</text>
</comment>
<dbReference type="AlphaFoldDB" id="A0A4S4AY15"/>
<dbReference type="EMBL" id="SSOC01000004">
    <property type="protein sequence ID" value="THF65023.1"/>
    <property type="molecule type" value="Genomic_DNA"/>
</dbReference>
<keyword evidence="7" id="KW-1185">Reference proteome</keyword>
<evidence type="ECO:0000256" key="1">
    <source>
        <dbReference type="ARBA" id="ARBA00022485"/>
    </source>
</evidence>
<gene>
    <name evidence="6" type="ORF">E6C76_13200</name>
</gene>
<keyword evidence="1" id="KW-0004">4Fe-4S</keyword>
<dbReference type="GO" id="GO:0051539">
    <property type="term" value="F:4 iron, 4 sulfur cluster binding"/>
    <property type="evidence" value="ECO:0007669"/>
    <property type="project" value="UniProtKB-KW"/>
</dbReference>
<dbReference type="SUPFAM" id="SSF54862">
    <property type="entry name" value="4Fe-4S ferredoxins"/>
    <property type="match status" value="1"/>
</dbReference>
<dbReference type="CDD" id="cd10552">
    <property type="entry name" value="TH_beta_N"/>
    <property type="match status" value="1"/>
</dbReference>